<keyword evidence="3" id="KW-0274">FAD</keyword>
<keyword evidence="2" id="KW-0285">Flavoprotein</keyword>
<comment type="caution">
    <text evidence="5">The sequence shown here is derived from an EMBL/GenBank/DDBJ whole genome shotgun (WGS) entry which is preliminary data.</text>
</comment>
<feature type="domain" description="FAD-binding" evidence="4">
    <location>
        <begin position="4"/>
        <end position="361"/>
    </location>
</feature>
<dbReference type="PRINTS" id="PR00420">
    <property type="entry name" value="RNGMNOXGNASE"/>
</dbReference>
<evidence type="ECO:0000259" key="4">
    <source>
        <dbReference type="Pfam" id="PF01494"/>
    </source>
</evidence>
<dbReference type="InterPro" id="IPR036188">
    <property type="entry name" value="FAD/NAD-bd_sf"/>
</dbReference>
<dbReference type="Proteomes" id="UP000298264">
    <property type="component" value="Unassembled WGS sequence"/>
</dbReference>
<dbReference type="GO" id="GO:0016709">
    <property type="term" value="F:oxidoreductase activity, acting on paired donors, with incorporation or reduction of molecular oxygen, NAD(P)H as one donor, and incorporation of one atom of oxygen"/>
    <property type="evidence" value="ECO:0007669"/>
    <property type="project" value="UniProtKB-ARBA"/>
</dbReference>
<dbReference type="GO" id="GO:0071949">
    <property type="term" value="F:FAD binding"/>
    <property type="evidence" value="ECO:0007669"/>
    <property type="project" value="InterPro"/>
</dbReference>
<dbReference type="Gene3D" id="3.30.9.10">
    <property type="entry name" value="D-Amino Acid Oxidase, subunit A, domain 2"/>
    <property type="match status" value="1"/>
</dbReference>
<evidence type="ECO:0000313" key="5">
    <source>
        <dbReference type="EMBL" id="TGN16798.1"/>
    </source>
</evidence>
<dbReference type="Pfam" id="PF01494">
    <property type="entry name" value="FAD_binding_3"/>
    <property type="match status" value="1"/>
</dbReference>
<evidence type="ECO:0000256" key="1">
    <source>
        <dbReference type="ARBA" id="ARBA00001974"/>
    </source>
</evidence>
<dbReference type="PANTHER" id="PTHR43004">
    <property type="entry name" value="TRK SYSTEM POTASSIUM UPTAKE PROTEIN"/>
    <property type="match status" value="1"/>
</dbReference>
<dbReference type="PANTHER" id="PTHR43004:SF19">
    <property type="entry name" value="BINDING MONOOXYGENASE, PUTATIVE (JCVI)-RELATED"/>
    <property type="match status" value="1"/>
</dbReference>
<accession>A0A4R9LVF3</accession>
<gene>
    <name evidence="5" type="ORF">EHS11_00325</name>
</gene>
<dbReference type="RefSeq" id="WP_135762426.1">
    <property type="nucleotide sequence ID" value="NZ_RQHV01000001.1"/>
</dbReference>
<evidence type="ECO:0000256" key="2">
    <source>
        <dbReference type="ARBA" id="ARBA00022630"/>
    </source>
</evidence>
<dbReference type="AlphaFoldDB" id="A0A4R9LVF3"/>
<name>A0A4R9LVF3_9LEPT</name>
<dbReference type="Gene3D" id="3.50.50.60">
    <property type="entry name" value="FAD/NAD(P)-binding domain"/>
    <property type="match status" value="1"/>
</dbReference>
<organism evidence="5 6">
    <name type="scientific">Leptospira ilyithenensis</name>
    <dbReference type="NCBI Taxonomy" id="2484901"/>
    <lineage>
        <taxon>Bacteria</taxon>
        <taxon>Pseudomonadati</taxon>
        <taxon>Spirochaetota</taxon>
        <taxon>Spirochaetia</taxon>
        <taxon>Leptospirales</taxon>
        <taxon>Leptospiraceae</taxon>
        <taxon>Leptospira</taxon>
    </lineage>
</organism>
<proteinExistence type="predicted"/>
<comment type="cofactor">
    <cofactor evidence="1">
        <name>FAD</name>
        <dbReference type="ChEBI" id="CHEBI:57692"/>
    </cofactor>
</comment>
<dbReference type="OrthoDB" id="9766816at2"/>
<reference evidence="5" key="1">
    <citation type="journal article" date="2019" name="PLoS Negl. Trop. Dis.">
        <title>Revisiting the worldwide diversity of Leptospira species in the environment.</title>
        <authorList>
            <person name="Vincent A.T."/>
            <person name="Schiettekatte O."/>
            <person name="Bourhy P."/>
            <person name="Veyrier F.J."/>
            <person name="Picardeau M."/>
        </authorList>
    </citation>
    <scope>NUCLEOTIDE SEQUENCE [LARGE SCALE GENOMIC DNA]</scope>
    <source>
        <strain evidence="5">201400974</strain>
    </source>
</reference>
<keyword evidence="6" id="KW-1185">Reference proteome</keyword>
<evidence type="ECO:0000256" key="3">
    <source>
        <dbReference type="ARBA" id="ARBA00022827"/>
    </source>
</evidence>
<sequence length="548" mass="61996">MIQTPVLVVGGGPVGLALSLTLSKYGINSYLINNRSTTTNHPRLDVVNCRSMEIFRRIGLSDKIRNAGNPISSNQYCSFAASANGPYYSVMSDRNFIYQPVKEANRKLMTVKDGSLPLESMQRIPQMHLEPVLLEEAEKDPNIEVRFGWELFGFEQDETGVTALIQNVETGENTNIRSEYLIGCDGALSKVRNFLNIDYEGTRDLLGELFIIHLKSDEISSLYPNKESYWHTWISNPEFTGLLVSPDASKNDFILHRPFAPKKGESVESVIDKAIGKKLKYEVIQSGPWRPQFIVAESFGHKRVFIVGDATHQYMPTGGLGMNTGLCEAYDLSWKLAAVLRGWGGMNLLDSYESERRPIALRNREHVKKCAASVFEAQFARNEKMLDDSKEGESIRIRMKHEFETKVSRLYESLGIEIGYRYQNSPIIEKEEGQEPPYEEIKYIPTTWPGSRLPSVFRKDGTALFDELGTGEFTLLVLSESTEDTESISQAAQKLNVPLKIIKIEETEIGKVYEKKFILVRPDEHVAWRGDRLPSDSFALLNKVRGEK</sequence>
<dbReference type="NCBIfam" id="NF004780">
    <property type="entry name" value="PRK06126.1"/>
    <property type="match status" value="1"/>
</dbReference>
<dbReference type="InterPro" id="IPR050641">
    <property type="entry name" value="RIFMO-like"/>
</dbReference>
<dbReference type="Gene3D" id="3.40.30.120">
    <property type="match status" value="1"/>
</dbReference>
<evidence type="ECO:0000313" key="6">
    <source>
        <dbReference type="Proteomes" id="UP000298264"/>
    </source>
</evidence>
<dbReference type="Pfam" id="PF21274">
    <property type="entry name" value="Rng_hyd_C"/>
    <property type="match status" value="1"/>
</dbReference>
<dbReference type="InterPro" id="IPR002938">
    <property type="entry name" value="FAD-bd"/>
</dbReference>
<dbReference type="EMBL" id="RQHV01000001">
    <property type="protein sequence ID" value="TGN16798.1"/>
    <property type="molecule type" value="Genomic_DNA"/>
</dbReference>
<protein>
    <submittedName>
        <fullName evidence="5">2-polyprenyl-6-methoxyphenol hydroxylase</fullName>
    </submittedName>
</protein>
<dbReference type="SUPFAM" id="SSF51905">
    <property type="entry name" value="FAD/NAD(P)-binding domain"/>
    <property type="match status" value="1"/>
</dbReference>